<feature type="region of interest" description="Disordered" evidence="1">
    <location>
        <begin position="1"/>
        <end position="74"/>
    </location>
</feature>
<protein>
    <submittedName>
        <fullName evidence="2">Uncharacterized protein</fullName>
    </submittedName>
</protein>
<evidence type="ECO:0000256" key="1">
    <source>
        <dbReference type="SAM" id="MobiDB-lite"/>
    </source>
</evidence>
<evidence type="ECO:0000313" key="2">
    <source>
        <dbReference type="EMBL" id="ASG25049.1"/>
    </source>
</evidence>
<name>A0A248K2M9_9PROT</name>
<proteinExistence type="predicted"/>
<reference evidence="2 3" key="1">
    <citation type="submission" date="2017-06" db="EMBL/GenBank/DDBJ databases">
        <title>Complete genome sequence of Nitrospirillum amazonense strain CBAmC, an endophytic nitrogen-fixing and plant growth-promoting bacterium, isolated from sugarcane.</title>
        <authorList>
            <person name="Schwab S."/>
            <person name="dos Santos Teixeira K.R."/>
            <person name="Simoes Araujo J.L."/>
            <person name="Soares Vidal M."/>
            <person name="Borges de Freitas H.R."/>
            <person name="Rivello Crivelaro A.L."/>
            <person name="Bueno de Camargo Nunes A."/>
            <person name="dos Santos C.M."/>
            <person name="Palmeira da Silva Rosa D."/>
            <person name="da Silva Padilha D."/>
            <person name="da Silva E."/>
            <person name="Araujo Terra L."/>
            <person name="Soares Mendes V."/>
            <person name="Farinelli L."/>
            <person name="Magalhaes Cruz L."/>
            <person name="Baldani J.I."/>
        </authorList>
    </citation>
    <scope>NUCLEOTIDE SEQUENCE [LARGE SCALE GENOMIC DNA]</scope>
    <source>
        <strain evidence="2 3">CBAmC</strain>
    </source>
</reference>
<dbReference type="KEGG" id="nao:Y958_29185"/>
<sequence>MADGGGEGIGEQGRIVGPQGFTTGDHQPYWKPTAKAAGLHDASQCGRRPDHNTRPGFLKRPGAPLGPQRQRNMGRPPASLVIELAVVAQQDSGPAAQQQRWRQHTSQETAQPSRAVAFAGDEDARLTCCASGQTEAKTAMAGIATLRFQLRQGAGLMQAKCKSVVTSKIGAIVFLTDHRPGDKFRQPPFGTRQ</sequence>
<feature type="region of interest" description="Disordered" evidence="1">
    <location>
        <begin position="91"/>
        <end position="112"/>
    </location>
</feature>
<dbReference type="EMBL" id="CP022113">
    <property type="protein sequence ID" value="ASG25049.1"/>
    <property type="molecule type" value="Genomic_DNA"/>
</dbReference>
<accession>A0A248K2M9</accession>
<organism evidence="2 3">
    <name type="scientific">Nitrospirillum viridazoti CBAmc</name>
    <dbReference type="NCBI Taxonomy" id="1441467"/>
    <lineage>
        <taxon>Bacteria</taxon>
        <taxon>Pseudomonadati</taxon>
        <taxon>Pseudomonadota</taxon>
        <taxon>Alphaproteobacteria</taxon>
        <taxon>Rhodospirillales</taxon>
        <taxon>Azospirillaceae</taxon>
        <taxon>Nitrospirillum</taxon>
        <taxon>Nitrospirillum viridazoti</taxon>
    </lineage>
</organism>
<evidence type="ECO:0000313" key="3">
    <source>
        <dbReference type="Proteomes" id="UP000197153"/>
    </source>
</evidence>
<dbReference type="Proteomes" id="UP000197153">
    <property type="component" value="Chromosome 4"/>
</dbReference>
<keyword evidence="3" id="KW-1185">Reference proteome</keyword>
<gene>
    <name evidence="2" type="ORF">Y958_29185</name>
</gene>
<feature type="compositionally biased region" description="Gly residues" evidence="1">
    <location>
        <begin position="1"/>
        <end position="11"/>
    </location>
</feature>
<dbReference type="AlphaFoldDB" id="A0A248K2M9"/>